<reference evidence="1 2" key="1">
    <citation type="submission" date="2014-01" db="EMBL/GenBank/DDBJ databases">
        <title>Full genme sequencing of cellulolytic bacterium Gynuella sunshinyii YC6258T gen. nov., sp. nov.</title>
        <authorList>
            <person name="Khan H."/>
            <person name="Chung E.J."/>
            <person name="Chung Y.R."/>
        </authorList>
    </citation>
    <scope>NUCLEOTIDE SEQUENCE [LARGE SCALE GENOMIC DNA]</scope>
    <source>
        <strain evidence="1 2">YC6258</strain>
    </source>
</reference>
<protein>
    <submittedName>
        <fullName evidence="1">Uncharacterized protein</fullName>
    </submittedName>
</protein>
<dbReference type="Proteomes" id="UP000032266">
    <property type="component" value="Chromosome"/>
</dbReference>
<evidence type="ECO:0000313" key="2">
    <source>
        <dbReference type="Proteomes" id="UP000032266"/>
    </source>
</evidence>
<keyword evidence="2" id="KW-1185">Reference proteome</keyword>
<sequence length="41" mass="4614">MKIVNINGNITKNKESIVRVTKFPILGNFMISQQGHLTTVK</sequence>
<accession>A0A0C5VDT9</accession>
<proteinExistence type="predicted"/>
<name>A0A0C5VDT9_9GAMM</name>
<dbReference type="AlphaFoldDB" id="A0A0C5VDT9"/>
<gene>
    <name evidence="1" type="ORF">YC6258_00321</name>
</gene>
<dbReference type="EMBL" id="CP007142">
    <property type="protein sequence ID" value="AJQ92371.1"/>
    <property type="molecule type" value="Genomic_DNA"/>
</dbReference>
<dbReference type="HOGENOM" id="CLU_3270755_0_0_6"/>
<evidence type="ECO:0000313" key="1">
    <source>
        <dbReference type="EMBL" id="AJQ92371.1"/>
    </source>
</evidence>
<dbReference type="KEGG" id="gsn:YC6258_00321"/>
<organism evidence="1 2">
    <name type="scientific">Gynuella sunshinyii YC6258</name>
    <dbReference type="NCBI Taxonomy" id="1445510"/>
    <lineage>
        <taxon>Bacteria</taxon>
        <taxon>Pseudomonadati</taxon>
        <taxon>Pseudomonadota</taxon>
        <taxon>Gammaproteobacteria</taxon>
        <taxon>Oceanospirillales</taxon>
        <taxon>Saccharospirillaceae</taxon>
        <taxon>Gynuella</taxon>
    </lineage>
</organism>